<dbReference type="OrthoDB" id="21214at2759"/>
<dbReference type="Proteomes" id="UP000749646">
    <property type="component" value="Unassembled WGS sequence"/>
</dbReference>
<reference evidence="3" key="1">
    <citation type="journal article" date="2020" name="Fungal Divers.">
        <title>Resolving the Mortierellaceae phylogeny through synthesis of multi-gene phylogenetics and phylogenomics.</title>
        <authorList>
            <person name="Vandepol N."/>
            <person name="Liber J."/>
            <person name="Desiro A."/>
            <person name="Na H."/>
            <person name="Kennedy M."/>
            <person name="Barry K."/>
            <person name="Grigoriev I.V."/>
            <person name="Miller A.N."/>
            <person name="O'Donnell K."/>
            <person name="Stajich J.E."/>
            <person name="Bonito G."/>
        </authorList>
    </citation>
    <scope>NUCLEOTIDE SEQUENCE</scope>
    <source>
        <strain evidence="3">MES-2147</strain>
    </source>
</reference>
<keyword evidence="1" id="KW-0175">Coiled coil</keyword>
<dbReference type="GO" id="GO:0031511">
    <property type="term" value="C:Mis6-Sim4 complex"/>
    <property type="evidence" value="ECO:0007669"/>
    <property type="project" value="InterPro"/>
</dbReference>
<comment type="caution">
    <text evidence="3">The sequence shown here is derived from an EMBL/GenBank/DDBJ whole genome shotgun (WGS) entry which is preliminary data.</text>
</comment>
<proteinExistence type="predicted"/>
<dbReference type="PANTHER" id="PTHR42040:SF1">
    <property type="entry name" value="INNER KINETOCHORE SUBUNIT FTA4"/>
    <property type="match status" value="1"/>
</dbReference>
<keyword evidence="4" id="KW-1185">Reference proteome</keyword>
<feature type="compositionally biased region" description="Polar residues" evidence="2">
    <location>
        <begin position="138"/>
        <end position="152"/>
    </location>
</feature>
<evidence type="ECO:0000313" key="4">
    <source>
        <dbReference type="Proteomes" id="UP000749646"/>
    </source>
</evidence>
<protein>
    <submittedName>
        <fullName evidence="3">Uncharacterized protein</fullName>
    </submittedName>
</protein>
<sequence length="251" mass="28794">MAAEENVTAGQGRYYHDKKAFIHTQVRLLEAPIQLPSDWRRHAPRNTAKGGTFNPIPDTIVSTALSKLHTSSKKSSRLTFNNQSVRQLLEQLETNQYELRRRVRQGGIIIKTKAVQEILETDWVDMFPETWRQDESRPSTNGAEPPSSSSSAVLIPIVLTPPNSSRRQKYADLRSRIVALQKKYQNLKDRHDHYKCLQRGTRRLDAEEIQRNILSPDSEVVQELEKMRALCIDVGEHLQPTNPLDAVMEYL</sequence>
<feature type="region of interest" description="Disordered" evidence="2">
    <location>
        <begin position="132"/>
        <end position="152"/>
    </location>
</feature>
<organism evidence="3 4">
    <name type="scientific">Modicella reniformis</name>
    <dbReference type="NCBI Taxonomy" id="1440133"/>
    <lineage>
        <taxon>Eukaryota</taxon>
        <taxon>Fungi</taxon>
        <taxon>Fungi incertae sedis</taxon>
        <taxon>Mucoromycota</taxon>
        <taxon>Mortierellomycotina</taxon>
        <taxon>Mortierellomycetes</taxon>
        <taxon>Mortierellales</taxon>
        <taxon>Mortierellaceae</taxon>
        <taxon>Modicella</taxon>
    </lineage>
</organism>
<feature type="coiled-coil region" evidence="1">
    <location>
        <begin position="170"/>
        <end position="197"/>
    </location>
</feature>
<gene>
    <name evidence="3" type="ORF">BGZ65_004480</name>
</gene>
<dbReference type="PANTHER" id="PTHR42040">
    <property type="entry name" value="INNER KINETOCHORE SUBUNIT FTA4"/>
    <property type="match status" value="1"/>
</dbReference>
<evidence type="ECO:0000313" key="3">
    <source>
        <dbReference type="EMBL" id="KAG0000318.1"/>
    </source>
</evidence>
<dbReference type="EMBL" id="JAAAHW010000643">
    <property type="protein sequence ID" value="KAG0000318.1"/>
    <property type="molecule type" value="Genomic_DNA"/>
</dbReference>
<dbReference type="AlphaFoldDB" id="A0A9P6MGW3"/>
<dbReference type="Pfam" id="PF13093">
    <property type="entry name" value="FTA4"/>
    <property type="match status" value="1"/>
</dbReference>
<dbReference type="InterPro" id="IPR025207">
    <property type="entry name" value="Sim4_Fta4"/>
</dbReference>
<accession>A0A9P6MGW3</accession>
<evidence type="ECO:0000256" key="2">
    <source>
        <dbReference type="SAM" id="MobiDB-lite"/>
    </source>
</evidence>
<evidence type="ECO:0000256" key="1">
    <source>
        <dbReference type="SAM" id="Coils"/>
    </source>
</evidence>
<name>A0A9P6MGW3_9FUNG</name>